<feature type="region of interest" description="Disordered" evidence="1">
    <location>
        <begin position="98"/>
        <end position="330"/>
    </location>
</feature>
<comment type="caution">
    <text evidence="2">The sequence shown here is derived from an EMBL/GenBank/DDBJ whole genome shotgun (WGS) entry which is preliminary data.</text>
</comment>
<name>A0A370TS01_9HELO</name>
<feature type="compositionally biased region" description="Basic and acidic residues" evidence="1">
    <location>
        <begin position="274"/>
        <end position="297"/>
    </location>
</feature>
<reference evidence="2 3" key="1">
    <citation type="journal article" date="2018" name="IMA Fungus">
        <title>IMA Genome-F 9: Draft genome sequence of Annulohypoxylon stygium, Aspergillus mulundensis, Berkeleyomyces basicola (syn. Thielaviopsis basicola), Ceratocystis smalleyi, two Cercospora beticola strains, Coleophoma cylindrospora, Fusarium fracticaudum, Phialophora cf. hyalina, and Morchella septimelata.</title>
        <authorList>
            <person name="Wingfield B.D."/>
            <person name="Bills G.F."/>
            <person name="Dong Y."/>
            <person name="Huang W."/>
            <person name="Nel W.J."/>
            <person name="Swalarsk-Parry B.S."/>
            <person name="Vaghefi N."/>
            <person name="Wilken P.M."/>
            <person name="An Z."/>
            <person name="de Beer Z.W."/>
            <person name="De Vos L."/>
            <person name="Chen L."/>
            <person name="Duong T.A."/>
            <person name="Gao Y."/>
            <person name="Hammerbacher A."/>
            <person name="Kikkert J.R."/>
            <person name="Li Y."/>
            <person name="Li H."/>
            <person name="Li K."/>
            <person name="Li Q."/>
            <person name="Liu X."/>
            <person name="Ma X."/>
            <person name="Naidoo K."/>
            <person name="Pethybridge S.J."/>
            <person name="Sun J."/>
            <person name="Steenkamp E.T."/>
            <person name="van der Nest M.A."/>
            <person name="van Wyk S."/>
            <person name="Wingfield M.J."/>
            <person name="Xiong C."/>
            <person name="Yue Q."/>
            <person name="Zhang X."/>
        </authorList>
    </citation>
    <scope>NUCLEOTIDE SEQUENCE [LARGE SCALE GENOMIC DNA]</scope>
    <source>
        <strain evidence="2 3">BP 5553</strain>
    </source>
</reference>
<feature type="compositionally biased region" description="Basic residues" evidence="1">
    <location>
        <begin position="194"/>
        <end position="204"/>
    </location>
</feature>
<evidence type="ECO:0000313" key="2">
    <source>
        <dbReference type="EMBL" id="RDL38300.1"/>
    </source>
</evidence>
<organism evidence="2 3">
    <name type="scientific">Venustampulla echinocandica</name>
    <dbReference type="NCBI Taxonomy" id="2656787"/>
    <lineage>
        <taxon>Eukaryota</taxon>
        <taxon>Fungi</taxon>
        <taxon>Dikarya</taxon>
        <taxon>Ascomycota</taxon>
        <taxon>Pezizomycotina</taxon>
        <taxon>Leotiomycetes</taxon>
        <taxon>Helotiales</taxon>
        <taxon>Pleuroascaceae</taxon>
        <taxon>Venustampulla</taxon>
    </lineage>
</organism>
<sequence>MAPEEEREKNPAVSKEKYDYIMNKVAVAFAKHEEIVKGWMAKSGRPLGPEKTMEQLIAEDELLFRPPPQRSGVGSPVPAKYLVKDAERNDKDLRAKFFPTKGLKASKARDTEEKAASAKRALNDQSSDEEEGRSSLGRAKKRKVKSAVPEPAGGEDVSMHTVAETETVEPKPRVQELMKNSTLEAEKHEARSSLGKKKKRKSKHTSQDSVSPAPILEGAVNQASEQSHPQELTLAFKSPSSKTRPQDDAEGPSSAHESSVMHSLKKPGDGSNGEAKDHEPEDTEMHEATELSEEMKKKALKKEKKRQKKKEKKEMRKREKSEAAGLATSD</sequence>
<feature type="compositionally biased region" description="Basic and acidic residues" evidence="1">
    <location>
        <begin position="312"/>
        <end position="322"/>
    </location>
</feature>
<dbReference type="EMBL" id="NPIC01000002">
    <property type="protein sequence ID" value="RDL38300.1"/>
    <property type="molecule type" value="Genomic_DNA"/>
</dbReference>
<evidence type="ECO:0000256" key="1">
    <source>
        <dbReference type="SAM" id="MobiDB-lite"/>
    </source>
</evidence>
<dbReference type="OrthoDB" id="3438340at2759"/>
<protein>
    <submittedName>
        <fullName evidence="2">Uncharacterized protein</fullName>
    </submittedName>
</protein>
<evidence type="ECO:0000313" key="3">
    <source>
        <dbReference type="Proteomes" id="UP000254866"/>
    </source>
</evidence>
<dbReference type="GeneID" id="43595489"/>
<feature type="compositionally biased region" description="Polar residues" evidence="1">
    <location>
        <begin position="221"/>
        <end position="230"/>
    </location>
</feature>
<dbReference type="RefSeq" id="XP_031870956.1">
    <property type="nucleotide sequence ID" value="XM_032011263.1"/>
</dbReference>
<keyword evidence="3" id="KW-1185">Reference proteome</keyword>
<dbReference type="Proteomes" id="UP000254866">
    <property type="component" value="Unassembled WGS sequence"/>
</dbReference>
<feature type="compositionally biased region" description="Basic residues" evidence="1">
    <location>
        <begin position="298"/>
        <end position="311"/>
    </location>
</feature>
<dbReference type="AlphaFoldDB" id="A0A370TS01"/>
<proteinExistence type="predicted"/>
<feature type="compositionally biased region" description="Basic and acidic residues" evidence="1">
    <location>
        <begin position="107"/>
        <end position="116"/>
    </location>
</feature>
<accession>A0A370TS01</accession>
<gene>
    <name evidence="2" type="ORF">BP5553_02640</name>
</gene>